<dbReference type="Proteomes" id="UP001142810">
    <property type="component" value="Unassembled WGS sequence"/>
</dbReference>
<protein>
    <submittedName>
        <fullName evidence="2">Uncharacterized protein</fullName>
    </submittedName>
</protein>
<feature type="transmembrane region" description="Helical" evidence="1">
    <location>
        <begin position="41"/>
        <end position="62"/>
    </location>
</feature>
<gene>
    <name evidence="2" type="ORF">OPS25_15330</name>
</gene>
<comment type="caution">
    <text evidence="2">The sequence shown here is derived from an EMBL/GenBank/DDBJ whole genome shotgun (WGS) entry which is preliminary data.</text>
</comment>
<dbReference type="RefSeq" id="WP_265618759.1">
    <property type="nucleotide sequence ID" value="NZ_JAPFRD010000013.1"/>
</dbReference>
<sequence>MKSVTTIILSLIILFGIEHFSGINVVHSLDELSRQNIIFDLVYYVGAYLLATLIVSVSVLVIDKIYAKKRCVNL</sequence>
<dbReference type="EMBL" id="JAPFRD010000013">
    <property type="protein sequence ID" value="MCW8109878.1"/>
    <property type="molecule type" value="Genomic_DNA"/>
</dbReference>
<evidence type="ECO:0000256" key="1">
    <source>
        <dbReference type="SAM" id="Phobius"/>
    </source>
</evidence>
<accession>A0ABT3PAU4</accession>
<keyword evidence="1" id="KW-0472">Membrane</keyword>
<reference evidence="2" key="1">
    <citation type="submission" date="2022-11" db="EMBL/GenBank/DDBJ databases">
        <title>Alteromonas sp. nov., isolated from sea water of the Qingdao.</title>
        <authorList>
            <person name="Wang Q."/>
        </authorList>
    </citation>
    <scope>NUCLEOTIDE SEQUENCE</scope>
    <source>
        <strain evidence="2">ASW11-7</strain>
    </source>
</reference>
<name>A0ABT3PAU4_9ALTE</name>
<keyword evidence="3" id="KW-1185">Reference proteome</keyword>
<keyword evidence="1" id="KW-1133">Transmembrane helix</keyword>
<proteinExistence type="predicted"/>
<organism evidence="2 3">
    <name type="scientific">Alteromonas aquimaris</name>
    <dbReference type="NCBI Taxonomy" id="2998417"/>
    <lineage>
        <taxon>Bacteria</taxon>
        <taxon>Pseudomonadati</taxon>
        <taxon>Pseudomonadota</taxon>
        <taxon>Gammaproteobacteria</taxon>
        <taxon>Alteromonadales</taxon>
        <taxon>Alteromonadaceae</taxon>
        <taxon>Alteromonas/Salinimonas group</taxon>
        <taxon>Alteromonas</taxon>
    </lineage>
</organism>
<evidence type="ECO:0000313" key="2">
    <source>
        <dbReference type="EMBL" id="MCW8109878.1"/>
    </source>
</evidence>
<keyword evidence="1" id="KW-0812">Transmembrane</keyword>
<evidence type="ECO:0000313" key="3">
    <source>
        <dbReference type="Proteomes" id="UP001142810"/>
    </source>
</evidence>